<feature type="compositionally biased region" description="Low complexity" evidence="1">
    <location>
        <begin position="453"/>
        <end position="467"/>
    </location>
</feature>
<name>A0ABN9YBE2_9DINO</name>
<organism evidence="2 3">
    <name type="scientific">Prorocentrum cordatum</name>
    <dbReference type="NCBI Taxonomy" id="2364126"/>
    <lineage>
        <taxon>Eukaryota</taxon>
        <taxon>Sar</taxon>
        <taxon>Alveolata</taxon>
        <taxon>Dinophyceae</taxon>
        <taxon>Prorocentrales</taxon>
        <taxon>Prorocentraceae</taxon>
        <taxon>Prorocentrum</taxon>
    </lineage>
</organism>
<feature type="compositionally biased region" description="Low complexity" evidence="1">
    <location>
        <begin position="346"/>
        <end position="356"/>
    </location>
</feature>
<feature type="region of interest" description="Disordered" evidence="1">
    <location>
        <begin position="20"/>
        <end position="52"/>
    </location>
</feature>
<keyword evidence="3" id="KW-1185">Reference proteome</keyword>
<sequence length="509" mass="55686">AIARGMRRQCQVEAPSSETGRCAVQGEGGAEIIEEDADETRDVSRRPRSSIQNSLRKLHVQLRYCKNNVLVRHPRHARATEQAITAGHEFHGPECEGMKCPRVARHSAPAEAHLPLECVSMDCKDMPGWIAGEGIARLGIIDETSSLHQENGKIEHRNQLFEMMLEDLIREAQPQTETERRECVTELVLAKLKDSPDTITNSAIVNDPIAAQQARARTIARMKVLIQQDKLAARRALDARPRVVAKYLPGDMAAAWRMVKNKGIPGERAHHRWRPGICMGEVRGNHWAALPGAVVKASPEQMRPAVREERRAWRVVEAELRTKMVDLEHYSGQRFEDIAGGERLPEAAAEEATPSSPAAPEPAHPGDSERVSGEQDTAGHPDGPERASAEQEAADDGEAGHPPERRRLRGKQTVDKRTLDEAHMPEEGQMADRQEQEEVKCPKWGGPMTVDHQGGSQSAASGQQVGGIVYPPSLPSPPLIDSADAHLAEEVGEAIVAGAADVLLTQGGK</sequence>
<dbReference type="EMBL" id="CAUYUJ010022313">
    <property type="protein sequence ID" value="CAK0910051.1"/>
    <property type="molecule type" value="Genomic_DNA"/>
</dbReference>
<evidence type="ECO:0000313" key="2">
    <source>
        <dbReference type="EMBL" id="CAK0910051.1"/>
    </source>
</evidence>
<comment type="caution">
    <text evidence="2">The sequence shown here is derived from an EMBL/GenBank/DDBJ whole genome shotgun (WGS) entry which is preliminary data.</text>
</comment>
<accession>A0ABN9YBE2</accession>
<feature type="non-terminal residue" evidence="2">
    <location>
        <position position="1"/>
    </location>
</feature>
<feature type="compositionally biased region" description="Basic and acidic residues" evidence="1">
    <location>
        <begin position="364"/>
        <end position="389"/>
    </location>
</feature>
<feature type="compositionally biased region" description="Basic and acidic residues" evidence="1">
    <location>
        <begin position="412"/>
        <end position="441"/>
    </location>
</feature>
<proteinExistence type="predicted"/>
<reference evidence="2" key="1">
    <citation type="submission" date="2023-10" db="EMBL/GenBank/DDBJ databases">
        <authorList>
            <person name="Chen Y."/>
            <person name="Shah S."/>
            <person name="Dougan E. K."/>
            <person name="Thang M."/>
            <person name="Chan C."/>
        </authorList>
    </citation>
    <scope>NUCLEOTIDE SEQUENCE [LARGE SCALE GENOMIC DNA]</scope>
</reference>
<gene>
    <name evidence="2" type="ORF">PCOR1329_LOCUS84311</name>
</gene>
<feature type="region of interest" description="Disordered" evidence="1">
    <location>
        <begin position="346"/>
        <end position="473"/>
    </location>
</feature>
<protein>
    <submittedName>
        <fullName evidence="2">Uncharacterized protein</fullName>
    </submittedName>
</protein>
<dbReference type="Proteomes" id="UP001189429">
    <property type="component" value="Unassembled WGS sequence"/>
</dbReference>
<evidence type="ECO:0000313" key="3">
    <source>
        <dbReference type="Proteomes" id="UP001189429"/>
    </source>
</evidence>
<feature type="non-terminal residue" evidence="2">
    <location>
        <position position="509"/>
    </location>
</feature>
<evidence type="ECO:0000256" key="1">
    <source>
        <dbReference type="SAM" id="MobiDB-lite"/>
    </source>
</evidence>